<comment type="caution">
    <text evidence="1">The sequence shown here is derived from an EMBL/GenBank/DDBJ whole genome shotgun (WGS) entry which is preliminary data.</text>
</comment>
<gene>
    <name evidence="1" type="ORF">POCULU_LOCUS10037</name>
</gene>
<sequence>VRDKNYSWEITGHRIASNVRSKIAIAPIKEVRILSLGWSSRAALYAWEFTNLSLQSHACNTQSLAASFSTEYGITYRFSQSLRTLSSLPQVIVSTIPATADVEISREYLNLPI</sequence>
<protein>
    <submittedName>
        <fullName evidence="1">8952_t:CDS:1</fullName>
    </submittedName>
</protein>
<dbReference type="AlphaFoldDB" id="A0A9N9DYE9"/>
<feature type="non-terminal residue" evidence="1">
    <location>
        <position position="1"/>
    </location>
</feature>
<organism evidence="1 2">
    <name type="scientific">Paraglomus occultum</name>
    <dbReference type="NCBI Taxonomy" id="144539"/>
    <lineage>
        <taxon>Eukaryota</taxon>
        <taxon>Fungi</taxon>
        <taxon>Fungi incertae sedis</taxon>
        <taxon>Mucoromycota</taxon>
        <taxon>Glomeromycotina</taxon>
        <taxon>Glomeromycetes</taxon>
        <taxon>Paraglomerales</taxon>
        <taxon>Paraglomeraceae</taxon>
        <taxon>Paraglomus</taxon>
    </lineage>
</organism>
<keyword evidence="2" id="KW-1185">Reference proteome</keyword>
<proteinExistence type="predicted"/>
<dbReference type="OrthoDB" id="197068at2759"/>
<evidence type="ECO:0000313" key="2">
    <source>
        <dbReference type="Proteomes" id="UP000789572"/>
    </source>
</evidence>
<name>A0A9N9DYE9_9GLOM</name>
<reference evidence="1" key="1">
    <citation type="submission" date="2021-06" db="EMBL/GenBank/DDBJ databases">
        <authorList>
            <person name="Kallberg Y."/>
            <person name="Tangrot J."/>
            <person name="Rosling A."/>
        </authorList>
    </citation>
    <scope>NUCLEOTIDE SEQUENCE</scope>
    <source>
        <strain evidence="1">IA702</strain>
    </source>
</reference>
<dbReference type="Proteomes" id="UP000789572">
    <property type="component" value="Unassembled WGS sequence"/>
</dbReference>
<evidence type="ECO:0000313" key="1">
    <source>
        <dbReference type="EMBL" id="CAG8652716.1"/>
    </source>
</evidence>
<dbReference type="EMBL" id="CAJVPJ010004502">
    <property type="protein sequence ID" value="CAG8652716.1"/>
    <property type="molecule type" value="Genomic_DNA"/>
</dbReference>
<accession>A0A9N9DYE9</accession>